<dbReference type="GO" id="GO:0035312">
    <property type="term" value="F:5'-3' DNA exonuclease activity"/>
    <property type="evidence" value="ECO:0007669"/>
    <property type="project" value="TreeGrafter"/>
</dbReference>
<name>A0A1X6XLU4_9MICO</name>
<gene>
    <name evidence="2" type="ORF">FM105_12280</name>
</gene>
<dbReference type="InterPro" id="IPR004013">
    <property type="entry name" value="PHP_dom"/>
</dbReference>
<protein>
    <submittedName>
        <fullName evidence="2">COG0613, Predicted metal-dependent phosphoesterases (PHP family)</fullName>
    </submittedName>
</protein>
<accession>A0A1X6XLU4</accession>
<dbReference type="PANTHER" id="PTHR42924">
    <property type="entry name" value="EXONUCLEASE"/>
    <property type="match status" value="1"/>
</dbReference>
<sequence>MRADLHTHTRFSDGTQSPTELVAEASSVGLDVLGLTDHDTTAGWSEAVPAADEHGVALLRGMEVSCRWEGISVHILCYLHDPAGAEITAAIDQARDDRIVRSRIMVDRLSQDFAITWEDVLELAGADATIGRPHIADALVRSGVVADRTEAFGRLLAGSGPYYVALPVISPVEAIGMIHDAGGAAVFAHPLASARGRVVPGSGLREIIAAGLDGLEIDHRDNPPEGRARLRALAAQHGLLTTGSSDYHGTGKPNRLGENITAHDQVAALVERTSGTEPIGLR</sequence>
<dbReference type="Gene3D" id="1.10.150.650">
    <property type="match status" value="1"/>
</dbReference>
<proteinExistence type="predicted"/>
<dbReference type="SMART" id="SM00481">
    <property type="entry name" value="POLIIIAc"/>
    <property type="match status" value="1"/>
</dbReference>
<reference evidence="3" key="1">
    <citation type="submission" date="2017-02" db="EMBL/GenBank/DDBJ databases">
        <authorList>
            <person name="Dridi B."/>
        </authorList>
    </citation>
    <scope>NUCLEOTIDE SEQUENCE [LARGE SCALE GENOMIC DNA]</scope>
    <source>
        <strain evidence="3">B Co 03.10</strain>
    </source>
</reference>
<dbReference type="RefSeq" id="WP_087008606.1">
    <property type="nucleotide sequence ID" value="NZ_FWFF01000019.1"/>
</dbReference>
<feature type="domain" description="Polymerase/histidinol phosphatase N-terminal" evidence="1">
    <location>
        <begin position="3"/>
        <end position="68"/>
    </location>
</feature>
<dbReference type="InterPro" id="IPR052018">
    <property type="entry name" value="PHP_domain"/>
</dbReference>
<dbReference type="InterPro" id="IPR003141">
    <property type="entry name" value="Pol/His_phosphatase_N"/>
</dbReference>
<dbReference type="PANTHER" id="PTHR42924:SF3">
    <property type="entry name" value="POLYMERASE_HISTIDINOL PHOSPHATASE N-TERMINAL DOMAIN-CONTAINING PROTEIN"/>
    <property type="match status" value="1"/>
</dbReference>
<dbReference type="Gene3D" id="3.20.20.140">
    <property type="entry name" value="Metal-dependent hydrolases"/>
    <property type="match status" value="1"/>
</dbReference>
<dbReference type="AlphaFoldDB" id="A0A1X6XLU4"/>
<dbReference type="GO" id="GO:0004534">
    <property type="term" value="F:5'-3' RNA exonuclease activity"/>
    <property type="evidence" value="ECO:0007669"/>
    <property type="project" value="TreeGrafter"/>
</dbReference>
<dbReference type="Proteomes" id="UP000196581">
    <property type="component" value="Unassembled WGS sequence"/>
</dbReference>
<evidence type="ECO:0000313" key="2">
    <source>
        <dbReference type="EMBL" id="SLN00113.1"/>
    </source>
</evidence>
<dbReference type="CDD" id="cd07438">
    <property type="entry name" value="PHP_HisPPase_AMP"/>
    <property type="match status" value="1"/>
</dbReference>
<organism evidence="2 3">
    <name type="scientific">Brevibacterium yomogidense</name>
    <dbReference type="NCBI Taxonomy" id="946573"/>
    <lineage>
        <taxon>Bacteria</taxon>
        <taxon>Bacillati</taxon>
        <taxon>Actinomycetota</taxon>
        <taxon>Actinomycetes</taxon>
        <taxon>Micrococcales</taxon>
        <taxon>Brevibacteriaceae</taxon>
        <taxon>Brevibacterium</taxon>
    </lineage>
</organism>
<keyword evidence="3" id="KW-1185">Reference proteome</keyword>
<dbReference type="EMBL" id="FWFF01000019">
    <property type="protein sequence ID" value="SLN00113.1"/>
    <property type="molecule type" value="Genomic_DNA"/>
</dbReference>
<dbReference type="InterPro" id="IPR016195">
    <property type="entry name" value="Pol/histidinol_Pase-like"/>
</dbReference>
<dbReference type="Pfam" id="PF02811">
    <property type="entry name" value="PHP"/>
    <property type="match status" value="1"/>
</dbReference>
<dbReference type="SUPFAM" id="SSF89550">
    <property type="entry name" value="PHP domain-like"/>
    <property type="match status" value="1"/>
</dbReference>
<evidence type="ECO:0000259" key="1">
    <source>
        <dbReference type="SMART" id="SM00481"/>
    </source>
</evidence>
<evidence type="ECO:0000313" key="3">
    <source>
        <dbReference type="Proteomes" id="UP000196581"/>
    </source>
</evidence>